<dbReference type="Gene3D" id="1.10.720.30">
    <property type="entry name" value="SAP domain"/>
    <property type="match status" value="1"/>
</dbReference>
<gene>
    <name evidence="4" type="ORF">SARC_07552</name>
</gene>
<feature type="region of interest" description="Disordered" evidence="1">
    <location>
        <begin position="267"/>
        <end position="287"/>
    </location>
</feature>
<name>A0A0L0FTH2_9EUKA</name>
<keyword evidence="5" id="KW-1185">Reference proteome</keyword>
<feature type="domain" description="DUF4708" evidence="3">
    <location>
        <begin position="38"/>
        <end position="192"/>
    </location>
</feature>
<accession>A0A0L0FTH2</accession>
<dbReference type="Proteomes" id="UP000054560">
    <property type="component" value="Unassembled WGS sequence"/>
</dbReference>
<dbReference type="PANTHER" id="PTHR28495:SF1">
    <property type="entry name" value="GENE, 17266-RELATED"/>
    <property type="match status" value="1"/>
</dbReference>
<dbReference type="CDD" id="cd12935">
    <property type="entry name" value="LEM_like"/>
    <property type="match status" value="1"/>
</dbReference>
<dbReference type="GeneID" id="25908056"/>
<protein>
    <recommendedName>
        <fullName evidence="6">Rho termination factor N-terminal domain-containing protein</fullName>
    </recommendedName>
</protein>
<reference evidence="4 5" key="1">
    <citation type="submission" date="2011-02" db="EMBL/GenBank/DDBJ databases">
        <title>The Genome Sequence of Sphaeroforma arctica JP610.</title>
        <authorList>
            <consortium name="The Broad Institute Genome Sequencing Platform"/>
            <person name="Russ C."/>
            <person name="Cuomo C."/>
            <person name="Young S.K."/>
            <person name="Zeng Q."/>
            <person name="Gargeya S."/>
            <person name="Alvarado L."/>
            <person name="Berlin A."/>
            <person name="Chapman S.B."/>
            <person name="Chen Z."/>
            <person name="Freedman E."/>
            <person name="Gellesch M."/>
            <person name="Goldberg J."/>
            <person name="Griggs A."/>
            <person name="Gujja S."/>
            <person name="Heilman E."/>
            <person name="Heiman D."/>
            <person name="Howarth C."/>
            <person name="Mehta T."/>
            <person name="Neiman D."/>
            <person name="Pearson M."/>
            <person name="Roberts A."/>
            <person name="Saif S."/>
            <person name="Shea T."/>
            <person name="Shenoy N."/>
            <person name="Sisk P."/>
            <person name="Stolte C."/>
            <person name="Sykes S."/>
            <person name="White J."/>
            <person name="Yandava C."/>
            <person name="Burger G."/>
            <person name="Gray M.W."/>
            <person name="Holland P.W.H."/>
            <person name="King N."/>
            <person name="Lang F.B.F."/>
            <person name="Roger A.J."/>
            <person name="Ruiz-Trillo I."/>
            <person name="Haas B."/>
            <person name="Nusbaum C."/>
            <person name="Birren B."/>
        </authorList>
    </citation>
    <scope>NUCLEOTIDE SEQUENCE [LARGE SCALE GENOMIC DNA]</scope>
    <source>
        <strain evidence="4 5">JP610</strain>
    </source>
</reference>
<evidence type="ECO:0000259" key="3">
    <source>
        <dbReference type="Pfam" id="PF15813"/>
    </source>
</evidence>
<dbReference type="STRING" id="667725.A0A0L0FTH2"/>
<evidence type="ECO:0000313" key="5">
    <source>
        <dbReference type="Proteomes" id="UP000054560"/>
    </source>
</evidence>
<dbReference type="Pfam" id="PF15813">
    <property type="entry name" value="DUF4708"/>
    <property type="match status" value="1"/>
</dbReference>
<feature type="domain" description="HeH/LEM" evidence="2">
    <location>
        <begin position="362"/>
        <end position="394"/>
    </location>
</feature>
<evidence type="ECO:0000259" key="2">
    <source>
        <dbReference type="Pfam" id="PF12949"/>
    </source>
</evidence>
<dbReference type="InterPro" id="IPR036361">
    <property type="entry name" value="SAP_dom_sf"/>
</dbReference>
<evidence type="ECO:0000313" key="4">
    <source>
        <dbReference type="EMBL" id="KNC80082.1"/>
    </source>
</evidence>
<dbReference type="EMBL" id="KQ242202">
    <property type="protein sequence ID" value="KNC80082.1"/>
    <property type="molecule type" value="Genomic_DNA"/>
</dbReference>
<evidence type="ECO:0008006" key="6">
    <source>
        <dbReference type="Google" id="ProtNLM"/>
    </source>
</evidence>
<proteinExistence type="predicted"/>
<dbReference type="InterPro" id="IPR031643">
    <property type="entry name" value="DUF4708"/>
</dbReference>
<dbReference type="PANTHER" id="PTHR28495">
    <property type="entry name" value="HYPOTHETICAL PROTEIN LOC100359752"/>
    <property type="match status" value="1"/>
</dbReference>
<evidence type="ECO:0000256" key="1">
    <source>
        <dbReference type="SAM" id="MobiDB-lite"/>
    </source>
</evidence>
<dbReference type="AlphaFoldDB" id="A0A0L0FTH2"/>
<organism evidence="4 5">
    <name type="scientific">Sphaeroforma arctica JP610</name>
    <dbReference type="NCBI Taxonomy" id="667725"/>
    <lineage>
        <taxon>Eukaryota</taxon>
        <taxon>Ichthyosporea</taxon>
        <taxon>Ichthyophonida</taxon>
        <taxon>Sphaeroforma</taxon>
    </lineage>
</organism>
<dbReference type="OrthoDB" id="6285995at2759"/>
<sequence>MVPMTTPDDTQGRTYSICVKQHRRPREFARFSLPTTSWIIVGKKHFASPQILEGGKHICVSMDVSIGADQRVACEVQVSANIFLPAKLEDIINNQTKMNVFKLTGNLSAQLLENTKVYVLPNMTMATIIRLTKDCPPECFLKTYTEYRNYWRTNYGYELSDATPKAYVEVVFPGFPKNPVCYPIECIQTQELSLIRPVRAANKIAQHFVAQLKEIVILGCVLDFTEIDETTGAAHSGWTVPDVDDGCTLPPLTEHEIPRRQKLVPTPKTMQAPKKQRPVNLPNGGTLKFNTNPVAEIGVSLPTKSAVYNAGTAARPTTKARYNEGSPEHIEVPPVLIHLNGLIESGIDENTDPLTLPGVDVAKLTIPQLKAALKARNIKFVSKLRKGELVALLNAPRIWDE</sequence>
<dbReference type="InterPro" id="IPR025856">
    <property type="entry name" value="HeH/LEM_domain"/>
</dbReference>
<dbReference type="Pfam" id="PF12949">
    <property type="entry name" value="HeH"/>
    <property type="match status" value="1"/>
</dbReference>
<dbReference type="RefSeq" id="XP_014153984.1">
    <property type="nucleotide sequence ID" value="XM_014298509.1"/>
</dbReference>